<dbReference type="Gene3D" id="3.30.559.10">
    <property type="entry name" value="Chloramphenicol acetyltransferase-like domain"/>
    <property type="match status" value="2"/>
</dbReference>
<evidence type="ECO:0000313" key="4">
    <source>
        <dbReference type="EMBL" id="KAK9117449.1"/>
    </source>
</evidence>
<comment type="similarity">
    <text evidence="1">Belongs to the plant acyltransferase family.</text>
</comment>
<dbReference type="PANTHER" id="PTHR31623">
    <property type="entry name" value="F21J9.9"/>
    <property type="match status" value="1"/>
</dbReference>
<organism evidence="4 5">
    <name type="scientific">Stephania japonica</name>
    <dbReference type="NCBI Taxonomy" id="461633"/>
    <lineage>
        <taxon>Eukaryota</taxon>
        <taxon>Viridiplantae</taxon>
        <taxon>Streptophyta</taxon>
        <taxon>Embryophyta</taxon>
        <taxon>Tracheophyta</taxon>
        <taxon>Spermatophyta</taxon>
        <taxon>Magnoliopsida</taxon>
        <taxon>Ranunculales</taxon>
        <taxon>Menispermaceae</taxon>
        <taxon>Menispermoideae</taxon>
        <taxon>Cissampelideae</taxon>
        <taxon>Stephania</taxon>
    </lineage>
</organism>
<keyword evidence="5" id="KW-1185">Reference proteome</keyword>
<name>A0AAP0IKY5_9MAGN</name>
<evidence type="ECO:0000256" key="3">
    <source>
        <dbReference type="ARBA" id="ARBA00023315"/>
    </source>
</evidence>
<dbReference type="PANTHER" id="PTHR31623:SF17">
    <property type="entry name" value="F21J9.9"/>
    <property type="match status" value="1"/>
</dbReference>
<dbReference type="EMBL" id="JBBNAE010000006">
    <property type="protein sequence ID" value="KAK9117449.1"/>
    <property type="molecule type" value="Genomic_DNA"/>
</dbReference>
<evidence type="ECO:0000256" key="1">
    <source>
        <dbReference type="ARBA" id="ARBA00009861"/>
    </source>
</evidence>
<accession>A0AAP0IKY5</accession>
<dbReference type="GO" id="GO:0016746">
    <property type="term" value="F:acyltransferase activity"/>
    <property type="evidence" value="ECO:0007669"/>
    <property type="project" value="UniProtKB-KW"/>
</dbReference>
<evidence type="ECO:0000256" key="2">
    <source>
        <dbReference type="ARBA" id="ARBA00022679"/>
    </source>
</evidence>
<dbReference type="InterPro" id="IPR023213">
    <property type="entry name" value="CAT-like_dom_sf"/>
</dbReference>
<gene>
    <name evidence="4" type="ORF">Sjap_016396</name>
</gene>
<dbReference type="Proteomes" id="UP001417504">
    <property type="component" value="Unassembled WGS sequence"/>
</dbReference>
<protein>
    <submittedName>
        <fullName evidence="4">Uncharacterized protein</fullName>
    </submittedName>
</protein>
<proteinExistence type="inferred from homology"/>
<keyword evidence="2" id="KW-0808">Transferase</keyword>
<comment type="caution">
    <text evidence="4">The sequence shown here is derived from an EMBL/GenBank/DDBJ whole genome shotgun (WGS) entry which is preliminary data.</text>
</comment>
<keyword evidence="3" id="KW-0012">Acyltransferase</keyword>
<reference evidence="4 5" key="1">
    <citation type="submission" date="2024-01" db="EMBL/GenBank/DDBJ databases">
        <title>Genome assemblies of Stephania.</title>
        <authorList>
            <person name="Yang L."/>
        </authorList>
    </citation>
    <scope>NUCLEOTIDE SEQUENCE [LARGE SCALE GENOMIC DNA]</scope>
    <source>
        <strain evidence="4">QJT</strain>
        <tissue evidence="4">Leaf</tissue>
    </source>
</reference>
<dbReference type="Pfam" id="PF02458">
    <property type="entry name" value="Transferase"/>
    <property type="match status" value="1"/>
</dbReference>
<sequence length="145" mass="15847">MPNLGSPLLLVQVNRFQCGGIAIGACISHRVVDASVLGTHGDCEAVASHFELANCDRGIMFNASDIAMLRDKGNINEMVSAFIWKRFMESKNRSKFAYSAFHSMSLRKRRAPPLAEQGFRDMVIVVSAVLIAAENDDKTTTTTAP</sequence>
<dbReference type="AlphaFoldDB" id="A0AAP0IKY5"/>
<evidence type="ECO:0000313" key="5">
    <source>
        <dbReference type="Proteomes" id="UP001417504"/>
    </source>
</evidence>